<comment type="pathway">
    <text evidence="1">Cofactor biosynthesis; thiamine diphosphate biosynthesis.</text>
</comment>
<evidence type="ECO:0000313" key="4">
    <source>
        <dbReference type="EMBL" id="MVQ33521.1"/>
    </source>
</evidence>
<name>A0ABW9U1X1_9BACL</name>
<dbReference type="PANTHER" id="PTHR20857">
    <property type="entry name" value="THIAMINE-PHOSPHATE PYROPHOSPHORYLASE"/>
    <property type="match status" value="1"/>
</dbReference>
<keyword evidence="2" id="KW-0784">Thiamine biosynthesis</keyword>
<feature type="domain" description="Thiamine phosphate synthase/TenI" evidence="3">
    <location>
        <begin position="17"/>
        <end position="183"/>
    </location>
</feature>
<dbReference type="PANTHER" id="PTHR20857:SF22">
    <property type="entry name" value="THIAZOLE TAUTOMERASE"/>
    <property type="match status" value="1"/>
</dbReference>
<accession>A0ABW9U1X1</accession>
<dbReference type="InterPro" id="IPR022998">
    <property type="entry name" value="ThiamineP_synth_TenI"/>
</dbReference>
<dbReference type="CDD" id="cd00564">
    <property type="entry name" value="TMP_TenI"/>
    <property type="match status" value="1"/>
</dbReference>
<dbReference type="Gene3D" id="3.20.20.70">
    <property type="entry name" value="Aldolase class I"/>
    <property type="match status" value="1"/>
</dbReference>
<dbReference type="EMBL" id="WSEM01000004">
    <property type="protein sequence ID" value="MVQ33521.1"/>
    <property type="molecule type" value="Genomic_DNA"/>
</dbReference>
<proteinExistence type="predicted"/>
<keyword evidence="5" id="KW-1185">Reference proteome</keyword>
<comment type="caution">
    <text evidence="4">The sequence shown here is derived from an EMBL/GenBank/DDBJ whole genome shotgun (WGS) entry which is preliminary data.</text>
</comment>
<dbReference type="Proteomes" id="UP000467637">
    <property type="component" value="Unassembled WGS sequence"/>
</dbReference>
<evidence type="ECO:0000259" key="3">
    <source>
        <dbReference type="Pfam" id="PF02581"/>
    </source>
</evidence>
<evidence type="ECO:0000313" key="5">
    <source>
        <dbReference type="Proteomes" id="UP000467637"/>
    </source>
</evidence>
<organism evidence="4 5">
    <name type="scientific">Paenibacillus anseongense</name>
    <dbReference type="NCBI Taxonomy" id="2682845"/>
    <lineage>
        <taxon>Bacteria</taxon>
        <taxon>Bacillati</taxon>
        <taxon>Bacillota</taxon>
        <taxon>Bacilli</taxon>
        <taxon>Bacillales</taxon>
        <taxon>Paenibacillaceae</taxon>
        <taxon>Paenibacillus</taxon>
    </lineage>
</organism>
<evidence type="ECO:0000256" key="2">
    <source>
        <dbReference type="ARBA" id="ARBA00022977"/>
    </source>
</evidence>
<gene>
    <name evidence="4" type="ORF">GON05_02555</name>
</gene>
<dbReference type="InterPro" id="IPR036206">
    <property type="entry name" value="ThiamineP_synth_sf"/>
</dbReference>
<evidence type="ECO:0000256" key="1">
    <source>
        <dbReference type="ARBA" id="ARBA00004948"/>
    </source>
</evidence>
<sequence length="215" mass="23655">MSERELHVISNGKLAWKEMAAIATRIHPYVTAIHIREKNKPMDEVFMGVQYLLEQGLPAQTLCINGYPWMATAAGLGGLHLPESSPQLLEIRDSYQSAHRTGVSVHSTEEAVRREREGADYVLYGHIFATNSKLGVEPRGLEQLGNVARQVTIPVIAIGGITPARVRPVLAAGASGIAVMSGIWEADDPVETVKAYIQELQQQEETRGERLEAYE</sequence>
<reference evidence="4 5" key="1">
    <citation type="submission" date="2019-12" db="EMBL/GenBank/DDBJ databases">
        <authorList>
            <person name="Huq M.A."/>
        </authorList>
    </citation>
    <scope>NUCLEOTIDE SEQUENCE [LARGE SCALE GENOMIC DNA]</scope>
    <source>
        <strain evidence="4 5">MAH-34</strain>
    </source>
</reference>
<dbReference type="RefSeq" id="WP_157317679.1">
    <property type="nucleotide sequence ID" value="NZ_WSEM01000004.1"/>
</dbReference>
<dbReference type="SUPFAM" id="SSF51391">
    <property type="entry name" value="Thiamin phosphate synthase"/>
    <property type="match status" value="1"/>
</dbReference>
<protein>
    <submittedName>
        <fullName evidence="4">DUF561 domain-containing protein</fullName>
    </submittedName>
</protein>
<dbReference type="InterPro" id="IPR013785">
    <property type="entry name" value="Aldolase_TIM"/>
</dbReference>
<dbReference type="Pfam" id="PF02581">
    <property type="entry name" value="TMP-TENI"/>
    <property type="match status" value="1"/>
</dbReference>